<dbReference type="GO" id="GO:0005524">
    <property type="term" value="F:ATP binding"/>
    <property type="evidence" value="ECO:0007669"/>
    <property type="project" value="UniProtKB-KW"/>
</dbReference>
<dbReference type="CTD" id="169436"/>
<dbReference type="FunFam" id="1.10.510.10:FF:001115">
    <property type="entry name" value="Serine/threonine kinase like domain containing 1"/>
    <property type="match status" value="1"/>
</dbReference>
<accession>A0A6P8SNL8</accession>
<dbReference type="InterPro" id="IPR011009">
    <property type="entry name" value="Kinase-like_dom_sf"/>
</dbReference>
<dbReference type="Proteomes" id="UP000515159">
    <property type="component" value="Chromosome 10"/>
</dbReference>
<evidence type="ECO:0000259" key="9">
    <source>
        <dbReference type="PROSITE" id="PS50011"/>
    </source>
</evidence>
<keyword evidence="6" id="KW-0067">ATP-binding</keyword>
<evidence type="ECO:0000256" key="7">
    <source>
        <dbReference type="ARBA" id="ARBA00047899"/>
    </source>
</evidence>
<reference evidence="11" key="1">
    <citation type="submission" date="2025-08" db="UniProtKB">
        <authorList>
            <consortium name="RefSeq"/>
        </authorList>
    </citation>
    <scope>IDENTIFICATION</scope>
</reference>
<dbReference type="KEGG" id="gsh:117367778"/>
<evidence type="ECO:0000313" key="10">
    <source>
        <dbReference type="Proteomes" id="UP000515159"/>
    </source>
</evidence>
<protein>
    <recommendedName>
        <fullName evidence="1">non-specific serine/threonine protein kinase</fullName>
        <ecNumber evidence="1">2.7.11.1</ecNumber>
    </recommendedName>
</protein>
<evidence type="ECO:0000256" key="6">
    <source>
        <dbReference type="ARBA" id="ARBA00022840"/>
    </source>
</evidence>
<name>A0A6P8SNL8_GEOSA</name>
<dbReference type="InterPro" id="IPR016024">
    <property type="entry name" value="ARM-type_fold"/>
</dbReference>
<dbReference type="PROSITE" id="PS50011">
    <property type="entry name" value="PROTEIN_KINASE_DOM"/>
    <property type="match status" value="1"/>
</dbReference>
<dbReference type="AlphaFoldDB" id="A0A6P8SNL8"/>
<dbReference type="GeneID" id="117367778"/>
<comment type="catalytic activity">
    <reaction evidence="8">
        <text>L-seryl-[protein] + ATP = O-phospho-L-seryl-[protein] + ADP + H(+)</text>
        <dbReference type="Rhea" id="RHEA:17989"/>
        <dbReference type="Rhea" id="RHEA-COMP:9863"/>
        <dbReference type="Rhea" id="RHEA-COMP:11604"/>
        <dbReference type="ChEBI" id="CHEBI:15378"/>
        <dbReference type="ChEBI" id="CHEBI:29999"/>
        <dbReference type="ChEBI" id="CHEBI:30616"/>
        <dbReference type="ChEBI" id="CHEBI:83421"/>
        <dbReference type="ChEBI" id="CHEBI:456216"/>
        <dbReference type="EC" id="2.7.11.1"/>
    </reaction>
</comment>
<dbReference type="CDD" id="cd00180">
    <property type="entry name" value="PKc"/>
    <property type="match status" value="1"/>
</dbReference>
<dbReference type="InParanoid" id="A0A6P8SNL8"/>
<dbReference type="GO" id="GO:0004674">
    <property type="term" value="F:protein serine/threonine kinase activity"/>
    <property type="evidence" value="ECO:0007669"/>
    <property type="project" value="UniProtKB-KW"/>
</dbReference>
<dbReference type="OrthoDB" id="248923at2759"/>
<organism evidence="10 11">
    <name type="scientific">Geotrypetes seraphini</name>
    <name type="common">Gaboon caecilian</name>
    <name type="synonym">Caecilia seraphini</name>
    <dbReference type="NCBI Taxonomy" id="260995"/>
    <lineage>
        <taxon>Eukaryota</taxon>
        <taxon>Metazoa</taxon>
        <taxon>Chordata</taxon>
        <taxon>Craniata</taxon>
        <taxon>Vertebrata</taxon>
        <taxon>Euteleostomi</taxon>
        <taxon>Amphibia</taxon>
        <taxon>Gymnophiona</taxon>
        <taxon>Geotrypetes</taxon>
    </lineage>
</organism>
<evidence type="ECO:0000313" key="11">
    <source>
        <dbReference type="RefSeq" id="XP_033816591.1"/>
    </source>
</evidence>
<dbReference type="SUPFAM" id="SSF48371">
    <property type="entry name" value="ARM repeat"/>
    <property type="match status" value="1"/>
</dbReference>
<dbReference type="EC" id="2.7.11.1" evidence="1"/>
<dbReference type="FunCoup" id="A0A6P8SNL8">
    <property type="interactions" value="300"/>
</dbReference>
<dbReference type="PANTHER" id="PTHR24363">
    <property type="entry name" value="SERINE/THREONINE PROTEIN KINASE"/>
    <property type="match status" value="1"/>
</dbReference>
<evidence type="ECO:0000256" key="1">
    <source>
        <dbReference type="ARBA" id="ARBA00012513"/>
    </source>
</evidence>
<keyword evidence="2" id="KW-0723">Serine/threonine-protein kinase</keyword>
<dbReference type="PANTHER" id="PTHR24363:SF0">
    <property type="entry name" value="SERINE_THREONINE KINASE LIKE DOMAIN CONTAINING 1"/>
    <property type="match status" value="1"/>
</dbReference>
<dbReference type="SUPFAM" id="SSF56112">
    <property type="entry name" value="Protein kinase-like (PK-like)"/>
    <property type="match status" value="1"/>
</dbReference>
<evidence type="ECO:0000256" key="8">
    <source>
        <dbReference type="ARBA" id="ARBA00048679"/>
    </source>
</evidence>
<feature type="domain" description="Protein kinase" evidence="9">
    <location>
        <begin position="1"/>
        <end position="277"/>
    </location>
</feature>
<evidence type="ECO:0000256" key="5">
    <source>
        <dbReference type="ARBA" id="ARBA00022777"/>
    </source>
</evidence>
<dbReference type="Gene3D" id="1.10.510.10">
    <property type="entry name" value="Transferase(Phosphotransferase) domain 1"/>
    <property type="match status" value="1"/>
</dbReference>
<dbReference type="Pfam" id="PF00069">
    <property type="entry name" value="Pkinase"/>
    <property type="match status" value="1"/>
</dbReference>
<gene>
    <name evidence="11" type="primary">STKLD1</name>
</gene>
<keyword evidence="4" id="KW-0547">Nucleotide-binding</keyword>
<sequence length="644" mass="73185">MLSYKKSEPELEPELVPYRALGKMLVLEGNRLQETKKIMLKKVECMDEDEANQALNEAMVLLKLQHSNICVYKEFFVTWDQKISSIFLCLVMEHKGQGNLSCLIEDKRKGKTAIEEMVIQTFLGQALDALVYMHKQNILHRNLKPTNILLIERDSFMITDLSLETLMNDEIKLKIRMEEGYNSWMAPEALEFSFTEKSDVWSLGCIVLEMMTCSTATEVTQMLCELRKDAICLQNTLEALQGRESYSEPLYNVLRKMLQICPEERATAIELLDLPYVKKCIELIQLISLEQKKRLPPGITNVLYEGGIEISLEFMEFYDEFEDAQLTALEHLTKFIGNQDALTYISDIIPGVSNTMKKHISCVELLLKGYKVMFEVISQALQLSLYEEALNDERLISVIVEIVRTYLHHEELLSWSCCLLMMLSANDKAAASLGKADVVLEVLKVLHHFSADRRLCLSCLGVLWGIAANDRNILKVSVEGAVNTICDIMEKHFHDGDVVELACCALWGLCLQGCIDEKQCEAVTLTLLQSIERHSRRPLLVNNASLALAGLLRISEMTALRIIVPMERISGITVIKNSYQLHYDNPEVVENILLLFLEIVQHEAAVPEMLCHHVDELLNEIKIKNASTEDIVVLANSTLLKLQK</sequence>
<dbReference type="InterPro" id="IPR000719">
    <property type="entry name" value="Prot_kinase_dom"/>
</dbReference>
<dbReference type="Gene3D" id="1.25.10.10">
    <property type="entry name" value="Leucine-rich Repeat Variant"/>
    <property type="match status" value="1"/>
</dbReference>
<comment type="catalytic activity">
    <reaction evidence="7">
        <text>L-threonyl-[protein] + ATP = O-phospho-L-threonyl-[protein] + ADP + H(+)</text>
        <dbReference type="Rhea" id="RHEA:46608"/>
        <dbReference type="Rhea" id="RHEA-COMP:11060"/>
        <dbReference type="Rhea" id="RHEA-COMP:11605"/>
        <dbReference type="ChEBI" id="CHEBI:15378"/>
        <dbReference type="ChEBI" id="CHEBI:30013"/>
        <dbReference type="ChEBI" id="CHEBI:30616"/>
        <dbReference type="ChEBI" id="CHEBI:61977"/>
        <dbReference type="ChEBI" id="CHEBI:456216"/>
        <dbReference type="EC" id="2.7.11.1"/>
    </reaction>
</comment>
<keyword evidence="10" id="KW-1185">Reference proteome</keyword>
<dbReference type="RefSeq" id="XP_033816591.1">
    <property type="nucleotide sequence ID" value="XM_033960700.1"/>
</dbReference>
<keyword evidence="3" id="KW-0808">Transferase</keyword>
<dbReference type="Gene3D" id="3.30.200.20">
    <property type="entry name" value="Phosphorylase Kinase, domain 1"/>
    <property type="match status" value="1"/>
</dbReference>
<proteinExistence type="predicted"/>
<evidence type="ECO:0000256" key="4">
    <source>
        <dbReference type="ARBA" id="ARBA00022741"/>
    </source>
</evidence>
<evidence type="ECO:0000256" key="3">
    <source>
        <dbReference type="ARBA" id="ARBA00022679"/>
    </source>
</evidence>
<keyword evidence="5" id="KW-0418">Kinase</keyword>
<dbReference type="InterPro" id="IPR011989">
    <property type="entry name" value="ARM-like"/>
</dbReference>
<evidence type="ECO:0000256" key="2">
    <source>
        <dbReference type="ARBA" id="ARBA00022527"/>
    </source>
</evidence>